<dbReference type="EMBL" id="JAIWYP010000003">
    <property type="protein sequence ID" value="KAH3857767.1"/>
    <property type="molecule type" value="Genomic_DNA"/>
</dbReference>
<name>A0A9D4LFP7_DREPO</name>
<dbReference type="AlphaFoldDB" id="A0A9D4LFP7"/>
<proteinExistence type="predicted"/>
<dbReference type="Proteomes" id="UP000828390">
    <property type="component" value="Unassembled WGS sequence"/>
</dbReference>
<reference evidence="1" key="1">
    <citation type="journal article" date="2019" name="bioRxiv">
        <title>The Genome of the Zebra Mussel, Dreissena polymorpha: A Resource for Invasive Species Research.</title>
        <authorList>
            <person name="McCartney M.A."/>
            <person name="Auch B."/>
            <person name="Kono T."/>
            <person name="Mallez S."/>
            <person name="Zhang Y."/>
            <person name="Obille A."/>
            <person name="Becker A."/>
            <person name="Abrahante J.E."/>
            <person name="Garbe J."/>
            <person name="Badalamenti J.P."/>
            <person name="Herman A."/>
            <person name="Mangelson H."/>
            <person name="Liachko I."/>
            <person name="Sullivan S."/>
            <person name="Sone E.D."/>
            <person name="Koren S."/>
            <person name="Silverstein K.A.T."/>
            <person name="Beckman K.B."/>
            <person name="Gohl D.M."/>
        </authorList>
    </citation>
    <scope>NUCLEOTIDE SEQUENCE</scope>
    <source>
        <strain evidence="1">Duluth1</strain>
        <tissue evidence="1">Whole animal</tissue>
    </source>
</reference>
<organism evidence="1 2">
    <name type="scientific">Dreissena polymorpha</name>
    <name type="common">Zebra mussel</name>
    <name type="synonym">Mytilus polymorpha</name>
    <dbReference type="NCBI Taxonomy" id="45954"/>
    <lineage>
        <taxon>Eukaryota</taxon>
        <taxon>Metazoa</taxon>
        <taxon>Spiralia</taxon>
        <taxon>Lophotrochozoa</taxon>
        <taxon>Mollusca</taxon>
        <taxon>Bivalvia</taxon>
        <taxon>Autobranchia</taxon>
        <taxon>Heteroconchia</taxon>
        <taxon>Euheterodonta</taxon>
        <taxon>Imparidentia</taxon>
        <taxon>Neoheterodontei</taxon>
        <taxon>Myida</taxon>
        <taxon>Dreissenoidea</taxon>
        <taxon>Dreissenidae</taxon>
        <taxon>Dreissena</taxon>
    </lineage>
</organism>
<evidence type="ECO:0000313" key="1">
    <source>
        <dbReference type="EMBL" id="KAH3857767.1"/>
    </source>
</evidence>
<protein>
    <submittedName>
        <fullName evidence="1">Uncharacterized protein</fullName>
    </submittedName>
</protein>
<sequence length="70" mass="7730">MWLATGTNTGCRTKAVHDRGTARFPPKFPYLSLCQPTVLIRVTQREESEAGSLPTIRNGEGLDHVYANQA</sequence>
<reference evidence="1" key="2">
    <citation type="submission" date="2020-11" db="EMBL/GenBank/DDBJ databases">
        <authorList>
            <person name="McCartney M.A."/>
            <person name="Auch B."/>
            <person name="Kono T."/>
            <person name="Mallez S."/>
            <person name="Becker A."/>
            <person name="Gohl D.M."/>
            <person name="Silverstein K.A.T."/>
            <person name="Koren S."/>
            <person name="Bechman K.B."/>
            <person name="Herman A."/>
            <person name="Abrahante J.E."/>
            <person name="Garbe J."/>
        </authorList>
    </citation>
    <scope>NUCLEOTIDE SEQUENCE</scope>
    <source>
        <strain evidence="1">Duluth1</strain>
        <tissue evidence="1">Whole animal</tissue>
    </source>
</reference>
<gene>
    <name evidence="1" type="ORF">DPMN_100382</name>
</gene>
<comment type="caution">
    <text evidence="1">The sequence shown here is derived from an EMBL/GenBank/DDBJ whole genome shotgun (WGS) entry which is preliminary data.</text>
</comment>
<accession>A0A9D4LFP7</accession>
<evidence type="ECO:0000313" key="2">
    <source>
        <dbReference type="Proteomes" id="UP000828390"/>
    </source>
</evidence>
<keyword evidence="2" id="KW-1185">Reference proteome</keyword>